<feature type="region of interest" description="Disordered" evidence="7">
    <location>
        <begin position="382"/>
        <end position="404"/>
    </location>
</feature>
<keyword evidence="3 8" id="KW-0812">Transmembrane</keyword>
<evidence type="ECO:0000256" key="7">
    <source>
        <dbReference type="SAM" id="MobiDB-lite"/>
    </source>
</evidence>
<comment type="caution">
    <text evidence="10">The sequence shown here is derived from an EMBL/GenBank/DDBJ whole genome shotgun (WGS) entry which is preliminary data.</text>
</comment>
<keyword evidence="4 8" id="KW-1133">Transmembrane helix</keyword>
<evidence type="ECO:0000256" key="4">
    <source>
        <dbReference type="ARBA" id="ARBA00022989"/>
    </source>
</evidence>
<evidence type="ECO:0000256" key="6">
    <source>
        <dbReference type="SAM" id="Coils"/>
    </source>
</evidence>
<dbReference type="InterPro" id="IPR005349">
    <property type="entry name" value="TMEM14"/>
</dbReference>
<evidence type="ECO:0000256" key="1">
    <source>
        <dbReference type="ARBA" id="ARBA00004370"/>
    </source>
</evidence>
<gene>
    <name evidence="10" type="ORF">DYB35_006919</name>
</gene>
<dbReference type="Pfam" id="PF03647">
    <property type="entry name" value="Tmemb_14"/>
    <property type="match status" value="1"/>
</dbReference>
<feature type="coiled-coil region" evidence="6">
    <location>
        <begin position="495"/>
        <end position="550"/>
    </location>
</feature>
<feature type="compositionally biased region" description="Polar residues" evidence="7">
    <location>
        <begin position="96"/>
        <end position="116"/>
    </location>
</feature>
<accession>A0A418CT58</accession>
<feature type="transmembrane region" description="Helical" evidence="8">
    <location>
        <begin position="767"/>
        <end position="787"/>
    </location>
</feature>
<evidence type="ECO:0000313" key="10">
    <source>
        <dbReference type="EMBL" id="RHY85033.1"/>
    </source>
</evidence>
<comment type="similarity">
    <text evidence="2">Belongs to the TMEM14 family.</text>
</comment>
<dbReference type="EMBL" id="QUTG01005782">
    <property type="protein sequence ID" value="RHY85033.1"/>
    <property type="molecule type" value="Genomic_DNA"/>
</dbReference>
<protein>
    <recommendedName>
        <fullName evidence="9">F-box domain-containing protein</fullName>
    </recommendedName>
</protein>
<dbReference type="PANTHER" id="PTHR12668">
    <property type="entry name" value="TRANSMEMBRANE PROTEIN 14, 15"/>
    <property type="match status" value="1"/>
</dbReference>
<feature type="domain" description="F-box" evidence="9">
    <location>
        <begin position="140"/>
        <end position="187"/>
    </location>
</feature>
<feature type="region of interest" description="Disordered" evidence="7">
    <location>
        <begin position="462"/>
        <end position="492"/>
    </location>
</feature>
<evidence type="ECO:0000256" key="8">
    <source>
        <dbReference type="SAM" id="Phobius"/>
    </source>
</evidence>
<dbReference type="InterPro" id="IPR044890">
    <property type="entry name" value="TMEM14_sf"/>
</dbReference>
<reference evidence="10 11" key="1">
    <citation type="submission" date="2018-08" db="EMBL/GenBank/DDBJ databases">
        <title>Aphanomyces genome sequencing and annotation.</title>
        <authorList>
            <person name="Minardi D."/>
            <person name="Oidtmann B."/>
            <person name="Van Der Giezen M."/>
            <person name="Studholme D.J."/>
        </authorList>
    </citation>
    <scope>NUCLEOTIDE SEQUENCE [LARGE SCALE GENOMIC DNA]</scope>
    <source>
        <strain evidence="10 11">Sv</strain>
    </source>
</reference>
<comment type="subcellular location">
    <subcellularLocation>
        <location evidence="1">Membrane</location>
    </subcellularLocation>
</comment>
<sequence length="847" mass="89809">MSAETLSNTFDDLTEVIHEMGSPERMEVPVLPSVDGVAVLPSADDNAIRAPVAAHTDETTPVDLPPPAPTATTVSKLFKVASSSVSTRQIRKPLGKQQQQQSTEVIASKVNTTPPVTSRLARPSSLPKAPSTAEIKVRPAFFLARLPRAIYAPLFSYFSIDSLKSLSEVSPEMYHMVNSNYAHWSSTLRQPDDPTSDTLLADAMVKIQDARAAARDALVGLGDVPALIKVEDLRVLRTYRNPPPAVLRLSKALVQLLRFSPPKGAGVDSRAAAGDWGVIKTQFLDLKTIIRALKTAADAVVHVPLSVARSHLDEIVALACGPDLDEIKFKRVCAALVPTLAVTRKIAAAINVELRAMDVTLLYKRRATVSHADVGEIVAKLTTPGDHAQPEASPATSPTHAKAKRLVPKSTVVLKVGTAKAVAAAATPDKAPALVRKTTPRPVSAAPRPRLHVVASPATIAEHAASSSSNTSTPRASLSSARVVSATPSPATSSMASLRADLEAAAKELQSQAAALAAQTAHAAALAQTKGELESQLKQAQDDLADVKVQWGLSQNQVQTQLATLLEVKCVQETLQFRLSEMAAVDAARSAELDALALEKEQLQLEVRTAHALATQSRADADEKAHVLECAESTYAQREADLRASLRAAADADRAALVREMDELKVAMATLQAEHHAELEIKQRRLDQVMEEKTHLGASLAQHNRFVTAVQAEKANLVSSLQAAQSTTYSLGQTVVQLQDDLAREKKRVAAAEAIGGVVGYVKRGSVISLAAGVGIGAGFGFAGYLLQQGQMTNGHATALALSSITMAVMGVRAIKTKATVPIAVASLCAVSSAYHAQKFLEWAGQE</sequence>
<dbReference type="Proteomes" id="UP000285712">
    <property type="component" value="Unassembled WGS sequence"/>
</dbReference>
<name>A0A418CT58_APHAT</name>
<dbReference type="AlphaFoldDB" id="A0A418CT58"/>
<feature type="compositionally biased region" description="Low complexity" evidence="7">
    <location>
        <begin position="464"/>
        <end position="492"/>
    </location>
</feature>
<dbReference type="PROSITE" id="PS50181">
    <property type="entry name" value="FBOX"/>
    <property type="match status" value="1"/>
</dbReference>
<evidence type="ECO:0000256" key="2">
    <source>
        <dbReference type="ARBA" id="ARBA00007590"/>
    </source>
</evidence>
<dbReference type="Gene3D" id="1.10.10.1740">
    <property type="entry name" value="Transmembrane protein 14-like"/>
    <property type="match status" value="1"/>
</dbReference>
<evidence type="ECO:0000259" key="9">
    <source>
        <dbReference type="PROSITE" id="PS50181"/>
    </source>
</evidence>
<feature type="region of interest" description="Disordered" evidence="7">
    <location>
        <begin position="88"/>
        <end position="129"/>
    </location>
</feature>
<evidence type="ECO:0000313" key="11">
    <source>
        <dbReference type="Proteomes" id="UP000285712"/>
    </source>
</evidence>
<dbReference type="GO" id="GO:0016020">
    <property type="term" value="C:membrane"/>
    <property type="evidence" value="ECO:0007669"/>
    <property type="project" value="UniProtKB-SubCell"/>
</dbReference>
<evidence type="ECO:0000256" key="5">
    <source>
        <dbReference type="ARBA" id="ARBA00023136"/>
    </source>
</evidence>
<dbReference type="PANTHER" id="PTHR12668:SF53">
    <property type="entry name" value="TMEM14 PROTEIN HOMOLOG YJR085C"/>
    <property type="match status" value="1"/>
</dbReference>
<keyword evidence="5 8" id="KW-0472">Membrane</keyword>
<evidence type="ECO:0000256" key="3">
    <source>
        <dbReference type="ARBA" id="ARBA00022692"/>
    </source>
</evidence>
<proteinExistence type="inferred from homology"/>
<dbReference type="VEuPathDB" id="FungiDB:H257_07662"/>
<keyword evidence="6" id="KW-0175">Coiled coil</keyword>
<dbReference type="InterPro" id="IPR001810">
    <property type="entry name" value="F-box_dom"/>
</dbReference>
<organism evidence="10 11">
    <name type="scientific">Aphanomyces astaci</name>
    <name type="common">Crayfish plague agent</name>
    <dbReference type="NCBI Taxonomy" id="112090"/>
    <lineage>
        <taxon>Eukaryota</taxon>
        <taxon>Sar</taxon>
        <taxon>Stramenopiles</taxon>
        <taxon>Oomycota</taxon>
        <taxon>Saprolegniomycetes</taxon>
        <taxon>Saprolegniales</taxon>
        <taxon>Verrucalvaceae</taxon>
        <taxon>Aphanomyces</taxon>
    </lineage>
</organism>